<name>A0ABQ0YKR0_9NOCA</name>
<organism evidence="2 3">
    <name type="scientific">Rhodococcus aetherivorans</name>
    <dbReference type="NCBI Taxonomy" id="191292"/>
    <lineage>
        <taxon>Bacteria</taxon>
        <taxon>Bacillati</taxon>
        <taxon>Actinomycetota</taxon>
        <taxon>Actinomycetes</taxon>
        <taxon>Mycobacteriales</taxon>
        <taxon>Nocardiaceae</taxon>
        <taxon>Rhodococcus</taxon>
    </lineage>
</organism>
<comment type="caution">
    <text evidence="2">The sequence shown here is derived from an EMBL/GenBank/DDBJ whole genome shotgun (WGS) entry which is preliminary data.</text>
</comment>
<sequence>MGPCHGDAPDLEQTCRSPASRAYRPSESPTMQTARSAEVLRTMSRIRQNVTTPPLRSSRSRKSGAARREGPDS</sequence>
<proteinExistence type="predicted"/>
<reference evidence="2 3" key="1">
    <citation type="journal article" date="2018" name="Biodegradation">
        <title>1,4-Dioxane degradation characteristics of Rhodococcus aetherivorans JCM 14343.</title>
        <authorList>
            <person name="Inoue D."/>
            <person name="Tsunoda T."/>
            <person name="Yamamoto N."/>
            <person name="Ike M."/>
            <person name="Sei K."/>
        </authorList>
    </citation>
    <scope>NUCLEOTIDE SEQUENCE [LARGE SCALE GENOMIC DNA]</scope>
    <source>
        <strain evidence="2 3">JCM 14343</strain>
    </source>
</reference>
<keyword evidence="3" id="KW-1185">Reference proteome</keyword>
<feature type="region of interest" description="Disordered" evidence="1">
    <location>
        <begin position="1"/>
        <end position="73"/>
    </location>
</feature>
<gene>
    <name evidence="2" type="ORF">RAJCM14343_2358</name>
</gene>
<evidence type="ECO:0000313" key="2">
    <source>
        <dbReference type="EMBL" id="GES37104.1"/>
    </source>
</evidence>
<evidence type="ECO:0000313" key="3">
    <source>
        <dbReference type="Proteomes" id="UP000325466"/>
    </source>
</evidence>
<protein>
    <submittedName>
        <fullName evidence="2">Uncharacterized protein</fullName>
    </submittedName>
</protein>
<dbReference type="Proteomes" id="UP000325466">
    <property type="component" value="Unassembled WGS sequence"/>
</dbReference>
<accession>A0ABQ0YKR0</accession>
<feature type="compositionally biased region" description="Polar residues" evidence="1">
    <location>
        <begin position="45"/>
        <end position="55"/>
    </location>
</feature>
<evidence type="ECO:0000256" key="1">
    <source>
        <dbReference type="SAM" id="MobiDB-lite"/>
    </source>
</evidence>
<dbReference type="EMBL" id="BLAH01000080">
    <property type="protein sequence ID" value="GES37104.1"/>
    <property type="molecule type" value="Genomic_DNA"/>
</dbReference>